<dbReference type="GO" id="GO:0005524">
    <property type="term" value="F:ATP binding"/>
    <property type="evidence" value="ECO:0007669"/>
    <property type="project" value="UniProtKB-KW"/>
</dbReference>
<evidence type="ECO:0000256" key="22">
    <source>
        <dbReference type="ARBA" id="ARBA00023204"/>
    </source>
</evidence>
<evidence type="ECO:0000256" key="21">
    <source>
        <dbReference type="ARBA" id="ARBA00023172"/>
    </source>
</evidence>
<evidence type="ECO:0000256" key="36">
    <source>
        <dbReference type="ARBA" id="ARBA00079681"/>
    </source>
</evidence>
<dbReference type="Proteomes" id="UP000001075">
    <property type="component" value="Unassembled WGS sequence"/>
</dbReference>
<name>G3HJ82_CRIGR</name>
<evidence type="ECO:0000256" key="34">
    <source>
        <dbReference type="ARBA" id="ARBA00078590"/>
    </source>
</evidence>
<dbReference type="Gene3D" id="3.60.40.10">
    <property type="entry name" value="PPM-type phosphatase domain"/>
    <property type="match status" value="1"/>
</dbReference>
<evidence type="ECO:0000256" key="15">
    <source>
        <dbReference type="ARBA" id="ARBA00022801"/>
    </source>
</evidence>
<dbReference type="PaxDb" id="10029-XP_007638211.1"/>
<keyword evidence="13" id="KW-0547">Nucleotide-binding</keyword>
<evidence type="ECO:0000256" key="33">
    <source>
        <dbReference type="ARBA" id="ARBA00078130"/>
    </source>
</evidence>
<dbReference type="GO" id="GO:0033065">
    <property type="term" value="C:Rad51C-XRCC3 complex"/>
    <property type="evidence" value="ECO:0007669"/>
    <property type="project" value="TreeGrafter"/>
</dbReference>
<dbReference type="GO" id="GO:0033063">
    <property type="term" value="C:Rad51B-Rad51C-Rad51D-XRCC2 complex"/>
    <property type="evidence" value="ECO:0007669"/>
    <property type="project" value="TreeGrafter"/>
</dbReference>
<dbReference type="GO" id="GO:0048471">
    <property type="term" value="C:perinuclear region of cytoplasm"/>
    <property type="evidence" value="ECO:0007669"/>
    <property type="project" value="UniProtKB-SubCell"/>
</dbReference>
<evidence type="ECO:0000313" key="41">
    <source>
        <dbReference type="EMBL" id="EGV96623.1"/>
    </source>
</evidence>
<organism evidence="41 42">
    <name type="scientific">Cricetulus griseus</name>
    <name type="common">Chinese hamster</name>
    <name type="synonym">Cricetulus barabensis griseus</name>
    <dbReference type="NCBI Taxonomy" id="10029"/>
    <lineage>
        <taxon>Eukaryota</taxon>
        <taxon>Metazoa</taxon>
        <taxon>Chordata</taxon>
        <taxon>Craniata</taxon>
        <taxon>Vertebrata</taxon>
        <taxon>Euteleostomi</taxon>
        <taxon>Mammalia</taxon>
        <taxon>Eutheria</taxon>
        <taxon>Euarchontoglires</taxon>
        <taxon>Glires</taxon>
        <taxon>Rodentia</taxon>
        <taxon>Myomorpha</taxon>
        <taxon>Muroidea</taxon>
        <taxon>Cricetidae</taxon>
        <taxon>Cricetinae</taxon>
        <taxon>Cricetulus</taxon>
    </lineage>
</organism>
<dbReference type="AlphaFoldDB" id="G3HJ82"/>
<accession>G3HJ82</accession>
<comment type="similarity">
    <text evidence="6 37">Belongs to the PP2C family.</text>
</comment>
<dbReference type="GO" id="GO:0004722">
    <property type="term" value="F:protein serine/threonine phosphatase activity"/>
    <property type="evidence" value="ECO:0007669"/>
    <property type="project" value="UniProtKB-EC"/>
</dbReference>
<dbReference type="Gene3D" id="3.40.50.300">
    <property type="entry name" value="P-loop containing nucleotide triphosphate hydrolases"/>
    <property type="match status" value="1"/>
</dbReference>
<dbReference type="SMART" id="SM00332">
    <property type="entry name" value="PP2Cc"/>
    <property type="match status" value="1"/>
</dbReference>
<evidence type="ECO:0000256" key="27">
    <source>
        <dbReference type="ARBA" id="ARBA00048336"/>
    </source>
</evidence>
<evidence type="ECO:0000256" key="9">
    <source>
        <dbReference type="ARBA" id="ARBA00022490"/>
    </source>
</evidence>
<dbReference type="InterPro" id="IPR013632">
    <property type="entry name" value="Rad51_C"/>
</dbReference>
<dbReference type="InterPro" id="IPR020588">
    <property type="entry name" value="RecA_ATP-bd"/>
</dbReference>
<feature type="domain" description="PPM-type phosphatase" evidence="40">
    <location>
        <begin position="354"/>
        <end position="615"/>
    </location>
</feature>
<evidence type="ECO:0000256" key="10">
    <source>
        <dbReference type="ARBA" id="ARBA00022553"/>
    </source>
</evidence>
<evidence type="ECO:0000256" key="20">
    <source>
        <dbReference type="ARBA" id="ARBA00023128"/>
    </source>
</evidence>
<keyword evidence="11" id="KW-0479">Metal-binding</keyword>
<evidence type="ECO:0000256" key="32">
    <source>
        <dbReference type="ARBA" id="ARBA00075701"/>
    </source>
</evidence>
<dbReference type="GO" id="GO:0140664">
    <property type="term" value="F:ATP-dependent DNA damage sensor activity"/>
    <property type="evidence" value="ECO:0007669"/>
    <property type="project" value="InterPro"/>
</dbReference>
<evidence type="ECO:0000256" key="29">
    <source>
        <dbReference type="ARBA" id="ARBA00063519"/>
    </source>
</evidence>
<dbReference type="InterPro" id="IPR036457">
    <property type="entry name" value="PPM-type-like_dom_sf"/>
</dbReference>
<dbReference type="PROSITE" id="PS01032">
    <property type="entry name" value="PPM_1"/>
    <property type="match status" value="1"/>
</dbReference>
<keyword evidence="19" id="KW-0238">DNA-binding</keyword>
<proteinExistence type="inferred from homology"/>
<dbReference type="GO" id="GO:0008821">
    <property type="term" value="F:crossover junction DNA endonuclease activity"/>
    <property type="evidence" value="ECO:0007669"/>
    <property type="project" value="TreeGrafter"/>
</dbReference>
<keyword evidence="14" id="KW-0227">DNA damage</keyword>
<dbReference type="PROSITE" id="PS50162">
    <property type="entry name" value="RECA_2"/>
    <property type="match status" value="1"/>
</dbReference>
<protein>
    <recommendedName>
        <fullName evidence="25">DNA repair protein RAD51 homolog 3</fullName>
        <ecNumber evidence="8">3.1.3.16</ecNumber>
    </recommendedName>
    <alternativeName>
        <fullName evidence="34">Ca(2+)/calmodulin-dependent protein kinase phosphatase N</fullName>
    </alternativeName>
    <alternativeName>
        <fullName evidence="31">CaMKP-nucleus</fullName>
    </alternativeName>
    <alternativeName>
        <fullName evidence="32">Partner of PIX 1</fullName>
    </alternativeName>
    <alternativeName>
        <fullName evidence="35">Partner of PIX-alpha</fullName>
    </alternativeName>
    <alternativeName>
        <fullName evidence="30">Protein phosphatase 1E</fullName>
    </alternativeName>
    <alternativeName>
        <fullName evidence="33">RAD51 homolog C</fullName>
    </alternativeName>
    <alternativeName>
        <fullName evidence="36">RAD51-like protein 2</fullName>
    </alternativeName>
</protein>
<keyword evidence="22" id="KW-0234">DNA repair</keyword>
<dbReference type="GO" id="GO:0007062">
    <property type="term" value="P:sister chromatid cohesion"/>
    <property type="evidence" value="ECO:0007669"/>
    <property type="project" value="UniProtKB-ARBA"/>
</dbReference>
<keyword evidence="16" id="KW-0067">ATP-binding</keyword>
<keyword evidence="23" id="KW-0464">Manganese</keyword>
<dbReference type="InParanoid" id="G3HJ82"/>
<evidence type="ECO:0000256" key="3">
    <source>
        <dbReference type="ARBA" id="ARBA00004123"/>
    </source>
</evidence>
<dbReference type="InterPro" id="IPR052093">
    <property type="entry name" value="HR_Repair_Mediator"/>
</dbReference>
<dbReference type="PROSITE" id="PS51746">
    <property type="entry name" value="PPM_2"/>
    <property type="match status" value="1"/>
</dbReference>
<feature type="region of interest" description="Disordered" evidence="38">
    <location>
        <begin position="625"/>
        <end position="665"/>
    </location>
</feature>
<feature type="compositionally biased region" description="Basic and acidic residues" evidence="38">
    <location>
        <begin position="645"/>
        <end position="654"/>
    </location>
</feature>
<keyword evidence="9" id="KW-0963">Cytoplasm</keyword>
<keyword evidence="10" id="KW-0597">Phosphoprotein</keyword>
<dbReference type="CDD" id="cd19492">
    <property type="entry name" value="Rad51C"/>
    <property type="match status" value="1"/>
</dbReference>
<evidence type="ECO:0000256" key="4">
    <source>
        <dbReference type="ARBA" id="ARBA00004173"/>
    </source>
</evidence>
<dbReference type="SUPFAM" id="SSF52540">
    <property type="entry name" value="P-loop containing nucleoside triphosphate hydrolases"/>
    <property type="match status" value="1"/>
</dbReference>
<evidence type="ECO:0000256" key="23">
    <source>
        <dbReference type="ARBA" id="ARBA00023211"/>
    </source>
</evidence>
<evidence type="ECO:0000256" key="11">
    <source>
        <dbReference type="ARBA" id="ARBA00022723"/>
    </source>
</evidence>
<dbReference type="FunFam" id="3.40.50.300:FF:001103">
    <property type="entry name" value="DNA repair protein RAD51 homolog 3"/>
    <property type="match status" value="1"/>
</dbReference>
<keyword evidence="21" id="KW-0233">DNA recombination</keyword>
<keyword evidence="15 37" id="KW-0378">Hydrolase</keyword>
<comment type="catalytic activity">
    <reaction evidence="26">
        <text>O-phospho-L-seryl-[protein] + H2O = L-seryl-[protein] + phosphate</text>
        <dbReference type="Rhea" id="RHEA:20629"/>
        <dbReference type="Rhea" id="RHEA-COMP:9863"/>
        <dbReference type="Rhea" id="RHEA-COMP:11604"/>
        <dbReference type="ChEBI" id="CHEBI:15377"/>
        <dbReference type="ChEBI" id="CHEBI:29999"/>
        <dbReference type="ChEBI" id="CHEBI:43474"/>
        <dbReference type="ChEBI" id="CHEBI:83421"/>
        <dbReference type="EC" id="3.1.3.16"/>
    </reaction>
</comment>
<evidence type="ECO:0000256" key="35">
    <source>
        <dbReference type="ARBA" id="ARBA00079435"/>
    </source>
</evidence>
<evidence type="ECO:0000259" key="39">
    <source>
        <dbReference type="PROSITE" id="PS50162"/>
    </source>
</evidence>
<evidence type="ECO:0000256" key="13">
    <source>
        <dbReference type="ARBA" id="ARBA00022741"/>
    </source>
</evidence>
<dbReference type="GO" id="GO:0000707">
    <property type="term" value="P:meiotic DNA recombinase assembly"/>
    <property type="evidence" value="ECO:0007669"/>
    <property type="project" value="TreeGrafter"/>
</dbReference>
<evidence type="ECO:0000256" key="24">
    <source>
        <dbReference type="ARBA" id="ARBA00023242"/>
    </source>
</evidence>
<evidence type="ECO:0000256" key="12">
    <source>
        <dbReference type="ARBA" id="ARBA00022737"/>
    </source>
</evidence>
<dbReference type="FunCoup" id="G3HJ82">
    <property type="interactions" value="2199"/>
</dbReference>
<dbReference type="Pfam" id="PF00481">
    <property type="entry name" value="PP2C"/>
    <property type="match status" value="1"/>
</dbReference>
<dbReference type="InterPro" id="IPR027417">
    <property type="entry name" value="P-loop_NTPase"/>
</dbReference>
<dbReference type="PANTHER" id="PTHR46239:SF1">
    <property type="entry name" value="DNA REPAIR PROTEIN RAD51 HOMOLOG 3"/>
    <property type="match status" value="1"/>
</dbReference>
<feature type="domain" description="RecA family profile 1" evidence="39">
    <location>
        <begin position="87"/>
        <end position="277"/>
    </location>
</feature>
<dbReference type="eggNOG" id="KOG0698">
    <property type="taxonomic scope" value="Eukaryota"/>
</dbReference>
<evidence type="ECO:0000313" key="42">
    <source>
        <dbReference type="Proteomes" id="UP000001075"/>
    </source>
</evidence>
<dbReference type="Pfam" id="PF08423">
    <property type="entry name" value="Rad51"/>
    <property type="match status" value="1"/>
</dbReference>
<dbReference type="STRING" id="10029.G3HJ82"/>
<evidence type="ECO:0000256" key="1">
    <source>
        <dbReference type="ARBA" id="ARBA00001936"/>
    </source>
</evidence>
<dbReference type="GO" id="GO:0005657">
    <property type="term" value="C:replication fork"/>
    <property type="evidence" value="ECO:0007669"/>
    <property type="project" value="TreeGrafter"/>
</dbReference>
<gene>
    <name evidence="41" type="ORF">I79_010720</name>
</gene>
<evidence type="ECO:0000259" key="40">
    <source>
        <dbReference type="PROSITE" id="PS51746"/>
    </source>
</evidence>
<comment type="subcellular location">
    <subcellularLocation>
        <location evidence="5">Cytoplasm</location>
        <location evidence="5">Perinuclear region</location>
    </subcellularLocation>
    <subcellularLocation>
        <location evidence="4">Mitochondrion</location>
    </subcellularLocation>
    <subcellularLocation>
        <location evidence="3">Nucleus</location>
    </subcellularLocation>
</comment>
<evidence type="ECO:0000256" key="30">
    <source>
        <dbReference type="ARBA" id="ARBA00070214"/>
    </source>
</evidence>
<comment type="cofactor">
    <cofactor evidence="2">
        <name>Mg(2+)</name>
        <dbReference type="ChEBI" id="CHEBI:18420"/>
    </cofactor>
</comment>
<comment type="similarity">
    <text evidence="7">Belongs to the RecA family. RAD51 subfamily.</text>
</comment>
<dbReference type="FunFam" id="3.60.40.10:FF:000021">
    <property type="entry name" value="Protein phosphatase, Mg2+/Mn2+-dependent, 1E"/>
    <property type="match status" value="1"/>
</dbReference>
<evidence type="ECO:0000256" key="14">
    <source>
        <dbReference type="ARBA" id="ARBA00022763"/>
    </source>
</evidence>
<evidence type="ECO:0000256" key="17">
    <source>
        <dbReference type="ARBA" id="ARBA00022842"/>
    </source>
</evidence>
<keyword evidence="24" id="KW-0539">Nucleus</keyword>
<dbReference type="EC" id="3.1.3.16" evidence="8"/>
<comment type="subunit">
    <text evidence="28">Part of the RAD51 paralog protein complexes BCDX2 and CX3; the complexes have a ring-like structure arranged into a flat disc around a central channel. The BCDX2 complex consits of RAD51B, RAD51C, RAD51D and XRCC2; the CX3 complex consists of RAD51C and XRCC3. The BCDX2 subcomplex RAD51B:RAD51C interacts with RAD51. Interacts with SWSAP1; involved in homologous recombination repair. Interacts directly with PALB2 which may serve as a scaffold for a HR complex containing PALB2, BRCA2, RAD51C, RAD51 and XRCC3. Interacts with HELQ.</text>
</comment>
<reference evidence="42" key="1">
    <citation type="journal article" date="2011" name="Nat. Biotechnol.">
        <title>The genomic sequence of the Chinese hamster ovary (CHO)-K1 cell line.</title>
        <authorList>
            <person name="Xu X."/>
            <person name="Nagarajan H."/>
            <person name="Lewis N.E."/>
            <person name="Pan S."/>
            <person name="Cai Z."/>
            <person name="Liu X."/>
            <person name="Chen W."/>
            <person name="Xie M."/>
            <person name="Wang W."/>
            <person name="Hammond S."/>
            <person name="Andersen M.R."/>
            <person name="Neff N."/>
            <person name="Passarelli B."/>
            <person name="Koh W."/>
            <person name="Fan H.C."/>
            <person name="Wang J."/>
            <person name="Gui Y."/>
            <person name="Lee K.H."/>
            <person name="Betenbaugh M.J."/>
            <person name="Quake S.R."/>
            <person name="Famili I."/>
            <person name="Palsson B.O."/>
            <person name="Wang J."/>
        </authorList>
    </citation>
    <scope>NUCLEOTIDE SEQUENCE [LARGE SCALE GENOMIC DNA]</scope>
    <source>
        <strain evidence="42">CHO K1 cell line</strain>
    </source>
</reference>
<evidence type="ECO:0000256" key="31">
    <source>
        <dbReference type="ARBA" id="ARBA00075580"/>
    </source>
</evidence>
<dbReference type="SUPFAM" id="SSF81606">
    <property type="entry name" value="PP2C-like"/>
    <property type="match status" value="1"/>
</dbReference>
<evidence type="ECO:0000256" key="7">
    <source>
        <dbReference type="ARBA" id="ARBA00007095"/>
    </source>
</evidence>
<dbReference type="InterPro" id="IPR003593">
    <property type="entry name" value="AAA+_ATPase"/>
</dbReference>
<keyword evidence="12" id="KW-0677">Repeat</keyword>
<evidence type="ECO:0000256" key="5">
    <source>
        <dbReference type="ARBA" id="ARBA00004556"/>
    </source>
</evidence>
<evidence type="ECO:0000256" key="37">
    <source>
        <dbReference type="RuleBase" id="RU003465"/>
    </source>
</evidence>
<evidence type="ECO:0000256" key="28">
    <source>
        <dbReference type="ARBA" id="ARBA00062027"/>
    </source>
</evidence>
<dbReference type="EMBL" id="JH000425">
    <property type="protein sequence ID" value="EGV96623.1"/>
    <property type="molecule type" value="Genomic_DNA"/>
</dbReference>
<evidence type="ECO:0000256" key="25">
    <source>
        <dbReference type="ARBA" id="ARBA00040674"/>
    </source>
</evidence>
<dbReference type="InterPro" id="IPR000222">
    <property type="entry name" value="PP2C_BS"/>
</dbReference>
<dbReference type="CDD" id="cd00143">
    <property type="entry name" value="PP2Cc"/>
    <property type="match status" value="1"/>
</dbReference>
<sequence length="880" mass="97868">MQRELVSFPLSPTVRVKLVAAGFQTAEDVLGVKPSELSKEVGISKEEALETLQIVRRESLTDKPRCAGASVAGKKYTALELLEQEHTQGFIITFCSALDNILGGGIPLMKTTEVCGVPGVGKTQLCMQLAVDVQIPECFGGVAGEAVFIDTEGSFMVDRVVTLANACIQHLHLIAGTHKDEEHQKALEGFTLENILSHIYYFRCHDYTELLAQVYLLPDFLSNHSKVQLVIIDGIALPFRHDLDDLSLRTRLLNGLAQQMISLANNHRLAVILTNQMTTKIDKNQALLVPALARATSDEVLQSDLSAHYIPKETDGTEGTVEIETVKLARSVFSKLHEICCSWVKDFPLRRRPQIYYETSIHAIKNMRRKMEDKHVCIPDFNMLFNLEDQEEQAYFAVFDGHGGVDAAIYASVHLHVNLVRQEMFPHDPAEALCRAFRVTDERFVQKAARESLRCGTTGVVTFIRGNMLHVAWVGDSQVMLVRKGQAVELMKPHKPDREDEKQRIEALGGCVVWFGAWRVNGSLSVSRAIGDAEHKPYICGDADSASTVLDGTEDYLILACDGFYDTVNPDEAVKVVSDHLKENNGDSSMVAHKLVASARDAGSSDNITVIVVFLRDMNKAVNVSEESDWTDNSFQGGQEDGGDDKENHGECKRPWPQHQCSAPADLGYEGRVDSFTDRTSLSPGPQINVLEDPDYLDLTQIEASKPHSAQFLPSVEMIGPGAPKKADLNELIMEEKSVKSSLPERSGAGEFLASFNLGSTGQQICRMESLSPVCPGLENEQFKSLGKTASRLYHLRHHYSKRQRGFRFNPKFYSFLTAQEPSHKIGISLSSLTRSGKRNKMLRSSLPWRENSWEGYSGNMKIRKCNDIPCPDLPWSYKI</sequence>
<keyword evidence="18 37" id="KW-0904">Protein phosphatase</keyword>
<evidence type="ECO:0000256" key="8">
    <source>
        <dbReference type="ARBA" id="ARBA00013081"/>
    </source>
</evidence>
<evidence type="ECO:0000256" key="16">
    <source>
        <dbReference type="ARBA" id="ARBA00022840"/>
    </source>
</evidence>
<keyword evidence="17" id="KW-0460">Magnesium</keyword>
<dbReference type="SMART" id="SM00382">
    <property type="entry name" value="AAA"/>
    <property type="match status" value="1"/>
</dbReference>
<evidence type="ECO:0000256" key="2">
    <source>
        <dbReference type="ARBA" id="ARBA00001946"/>
    </source>
</evidence>
<dbReference type="GO" id="GO:0000400">
    <property type="term" value="F:four-way junction DNA binding"/>
    <property type="evidence" value="ECO:0007669"/>
    <property type="project" value="TreeGrafter"/>
</dbReference>
<evidence type="ECO:0000256" key="6">
    <source>
        <dbReference type="ARBA" id="ARBA00006702"/>
    </source>
</evidence>
<evidence type="ECO:0000256" key="38">
    <source>
        <dbReference type="SAM" id="MobiDB-lite"/>
    </source>
</evidence>
<evidence type="ECO:0000256" key="26">
    <source>
        <dbReference type="ARBA" id="ARBA00047761"/>
    </source>
</evidence>
<dbReference type="GO" id="GO:0046872">
    <property type="term" value="F:metal ion binding"/>
    <property type="evidence" value="ECO:0007669"/>
    <property type="project" value="UniProtKB-KW"/>
</dbReference>
<comment type="subunit">
    <text evidence="29">Heterotrimer. Interacts with PAX1 and ARHGEF6 (or ARHGEF7).</text>
</comment>
<keyword evidence="20" id="KW-0496">Mitochondrion</keyword>
<dbReference type="GO" id="GO:0005739">
    <property type="term" value="C:mitochondrion"/>
    <property type="evidence" value="ECO:0007669"/>
    <property type="project" value="UniProtKB-SubCell"/>
</dbReference>
<comment type="cofactor">
    <cofactor evidence="1">
        <name>Mn(2+)</name>
        <dbReference type="ChEBI" id="CHEBI:29035"/>
    </cofactor>
</comment>
<evidence type="ECO:0000256" key="18">
    <source>
        <dbReference type="ARBA" id="ARBA00022912"/>
    </source>
</evidence>
<dbReference type="PANTHER" id="PTHR46239">
    <property type="entry name" value="DNA REPAIR PROTEIN RAD51 HOMOLOG 3 RAD51C"/>
    <property type="match status" value="1"/>
</dbReference>
<comment type="catalytic activity">
    <reaction evidence="27">
        <text>O-phospho-L-threonyl-[protein] + H2O = L-threonyl-[protein] + phosphate</text>
        <dbReference type="Rhea" id="RHEA:47004"/>
        <dbReference type="Rhea" id="RHEA-COMP:11060"/>
        <dbReference type="Rhea" id="RHEA-COMP:11605"/>
        <dbReference type="ChEBI" id="CHEBI:15377"/>
        <dbReference type="ChEBI" id="CHEBI:30013"/>
        <dbReference type="ChEBI" id="CHEBI:43474"/>
        <dbReference type="ChEBI" id="CHEBI:61977"/>
        <dbReference type="EC" id="3.1.3.16"/>
    </reaction>
</comment>
<evidence type="ECO:0000256" key="19">
    <source>
        <dbReference type="ARBA" id="ARBA00023125"/>
    </source>
</evidence>
<dbReference type="GO" id="GO:0007131">
    <property type="term" value="P:reciprocal meiotic recombination"/>
    <property type="evidence" value="ECO:0007669"/>
    <property type="project" value="TreeGrafter"/>
</dbReference>
<dbReference type="InterPro" id="IPR001932">
    <property type="entry name" value="PPM-type_phosphatase-like_dom"/>
</dbReference>